<protein>
    <recommendedName>
        <fullName evidence="6">carotenoid 9,10-dioxygenase</fullName>
        <ecNumber evidence="6">1.14.99.n4</ecNumber>
    </recommendedName>
</protein>
<dbReference type="AlphaFoldDB" id="A0AAP0GKD9"/>
<gene>
    <name evidence="9" type="ORF">SSX86_028016</name>
</gene>
<keyword evidence="5 8" id="KW-0408">Iron</keyword>
<evidence type="ECO:0000256" key="5">
    <source>
        <dbReference type="ARBA" id="ARBA00023004"/>
    </source>
</evidence>
<comment type="caution">
    <text evidence="9">The sequence shown here is derived from an EMBL/GenBank/DDBJ whole genome shotgun (WGS) entry which is preliminary data.</text>
</comment>
<dbReference type="GO" id="GO:0016121">
    <property type="term" value="P:carotene catabolic process"/>
    <property type="evidence" value="ECO:0007669"/>
    <property type="project" value="TreeGrafter"/>
</dbReference>
<accession>A0AAP0GKD9</accession>
<dbReference type="GO" id="GO:0046872">
    <property type="term" value="F:metal ion binding"/>
    <property type="evidence" value="ECO:0007669"/>
    <property type="project" value="UniProtKB-KW"/>
</dbReference>
<evidence type="ECO:0000256" key="8">
    <source>
        <dbReference type="PIRSR" id="PIRSR604294-1"/>
    </source>
</evidence>
<feature type="binding site" evidence="8">
    <location>
        <position position="272"/>
    </location>
    <ligand>
        <name>Fe cation</name>
        <dbReference type="ChEBI" id="CHEBI:24875"/>
        <note>catalytic</note>
    </ligand>
</feature>
<evidence type="ECO:0000256" key="3">
    <source>
        <dbReference type="ARBA" id="ARBA00022964"/>
    </source>
</evidence>
<evidence type="ECO:0000256" key="4">
    <source>
        <dbReference type="ARBA" id="ARBA00023002"/>
    </source>
</evidence>
<keyword evidence="10" id="KW-1185">Reference proteome</keyword>
<comment type="similarity">
    <text evidence="1">Belongs to the carotenoid oxygenase family.</text>
</comment>
<evidence type="ECO:0000256" key="7">
    <source>
        <dbReference type="ARBA" id="ARBA00048709"/>
    </source>
</evidence>
<proteinExistence type="inferred from homology"/>
<evidence type="ECO:0000313" key="9">
    <source>
        <dbReference type="EMBL" id="KAK9051389.1"/>
    </source>
</evidence>
<feature type="binding site" evidence="8">
    <location>
        <position position="570"/>
    </location>
    <ligand>
        <name>Fe cation</name>
        <dbReference type="ChEBI" id="CHEBI:24875"/>
        <note>catalytic</note>
    </ligand>
</feature>
<dbReference type="PANTHER" id="PTHR10543:SF89">
    <property type="entry name" value="CAROTENOID 9,10(9',10')-CLEAVAGE DIOXYGENASE 1"/>
    <property type="match status" value="1"/>
</dbReference>
<dbReference type="GO" id="GO:0009570">
    <property type="term" value="C:chloroplast stroma"/>
    <property type="evidence" value="ECO:0007669"/>
    <property type="project" value="TreeGrafter"/>
</dbReference>
<dbReference type="Pfam" id="PF03055">
    <property type="entry name" value="RPE65"/>
    <property type="match status" value="1"/>
</dbReference>
<dbReference type="EC" id="1.14.99.n4" evidence="6"/>
<evidence type="ECO:0000256" key="6">
    <source>
        <dbReference type="ARBA" id="ARBA00039084"/>
    </source>
</evidence>
<organism evidence="9 10">
    <name type="scientific">Deinandra increscens subsp. villosa</name>
    <dbReference type="NCBI Taxonomy" id="3103831"/>
    <lineage>
        <taxon>Eukaryota</taxon>
        <taxon>Viridiplantae</taxon>
        <taxon>Streptophyta</taxon>
        <taxon>Embryophyta</taxon>
        <taxon>Tracheophyta</taxon>
        <taxon>Spermatophyta</taxon>
        <taxon>Magnoliopsida</taxon>
        <taxon>eudicotyledons</taxon>
        <taxon>Gunneridae</taxon>
        <taxon>Pentapetalae</taxon>
        <taxon>asterids</taxon>
        <taxon>campanulids</taxon>
        <taxon>Asterales</taxon>
        <taxon>Asteraceae</taxon>
        <taxon>Asteroideae</taxon>
        <taxon>Heliantheae alliance</taxon>
        <taxon>Madieae</taxon>
        <taxon>Madiinae</taxon>
        <taxon>Deinandra</taxon>
    </lineage>
</organism>
<dbReference type="Proteomes" id="UP001408789">
    <property type="component" value="Unassembled WGS sequence"/>
</dbReference>
<dbReference type="EMBL" id="JBCNJP010000027">
    <property type="protein sequence ID" value="KAK9051389.1"/>
    <property type="molecule type" value="Genomic_DNA"/>
</dbReference>
<evidence type="ECO:0000256" key="1">
    <source>
        <dbReference type="ARBA" id="ARBA00006787"/>
    </source>
</evidence>
<sequence length="585" mass="66064">MDPIFLSFSAGYSCLNIGSGHMTFATRDQLCSGYNKPSRTKHEFISNRKINVTMKADIKRGVVAVNPKPKKGIASKVIDQLEKFIVKLMFDPSQSRHWLSDNFAPVDETPPCKDLPVIGHLPKCLNGEFIRVGPNPKFPPVAGYHWFDGDGMIHGLRMKDGKATYLSRYVATSRLKQEEYFGGAKFIKIGDLKGPFGLLMILIEKLRTKLKVLDLSYGHETGNTALIYHDGKLLALSEGDRPYAIKVLEDGDLQTLGLMDYDKRLSHAFTAHPKIDPITGEMFAFGYSRTPPYVMYRVISKDGVMSDPVQITIPESIMMHDFAITQNYAIFMDLPLYFKPEEMMKDKKFSYVFDATKKARFGILPRYAKNELHIKWFELPTCFIFHNANAWEEGDEVVLISCRLQNPNLDMVGGDNFITELYEMRFNMKTGVASEKKLSESAIDFPRINDFYTGRKQRYVYATKLGNIGKTNGIVKFDLHAKPETKKTNVEIGGNVQGIYEHGPGRFGSEAIFVPSQPGVDIEEDDGYLIFFTHDENTGKSSVTVIDAKTMSPDPVAVIPLPHRVPYGFHAFFVTEEQIQEQSKC</sequence>
<feature type="binding site" evidence="8">
    <location>
        <position position="386"/>
    </location>
    <ligand>
        <name>Fe cation</name>
        <dbReference type="ChEBI" id="CHEBI:24875"/>
        <note>catalytic</note>
    </ligand>
</feature>
<dbReference type="InterPro" id="IPR004294">
    <property type="entry name" value="Carotenoid_Oase"/>
</dbReference>
<dbReference type="GO" id="GO:0010436">
    <property type="term" value="F:carotenoid dioxygenase activity"/>
    <property type="evidence" value="ECO:0007669"/>
    <property type="project" value="TreeGrafter"/>
</dbReference>
<evidence type="ECO:0000313" key="10">
    <source>
        <dbReference type="Proteomes" id="UP001408789"/>
    </source>
</evidence>
<evidence type="ECO:0000256" key="2">
    <source>
        <dbReference type="ARBA" id="ARBA00022723"/>
    </source>
</evidence>
<comment type="cofactor">
    <cofactor evidence="8">
        <name>Fe(2+)</name>
        <dbReference type="ChEBI" id="CHEBI:29033"/>
    </cofactor>
    <text evidence="8">Binds 1 Fe(2+) ion per subunit.</text>
</comment>
<keyword evidence="4" id="KW-0560">Oxidoreductase</keyword>
<dbReference type="PANTHER" id="PTHR10543">
    <property type="entry name" value="BETA-CAROTENE DIOXYGENASE"/>
    <property type="match status" value="1"/>
</dbReference>
<name>A0AAP0GKD9_9ASTR</name>
<keyword evidence="2 8" id="KW-0479">Metal-binding</keyword>
<feature type="binding site" evidence="8">
    <location>
        <position position="320"/>
    </location>
    <ligand>
        <name>Fe cation</name>
        <dbReference type="ChEBI" id="CHEBI:24875"/>
        <note>catalytic</note>
    </ligand>
</feature>
<reference evidence="9 10" key="1">
    <citation type="submission" date="2024-04" db="EMBL/GenBank/DDBJ databases">
        <title>The reference genome of an endangered Asteraceae, Deinandra increscens subsp. villosa, native to the Central Coast of California.</title>
        <authorList>
            <person name="Guilliams M."/>
            <person name="Hasenstab-Lehman K."/>
            <person name="Meyer R."/>
            <person name="Mcevoy S."/>
        </authorList>
    </citation>
    <scope>NUCLEOTIDE SEQUENCE [LARGE SCALE GENOMIC DNA]</scope>
    <source>
        <tissue evidence="9">Leaf</tissue>
    </source>
</reference>
<keyword evidence="3" id="KW-0223">Dioxygenase</keyword>
<comment type="catalytic activity">
    <reaction evidence="7">
        <text>all-trans-zeaxanthin + 2 O2 = 4,9-dimethyldodeca-2,4,6,8,10-pentaenedial + 2 (3R)-hydroxy-beta-ionone</text>
        <dbReference type="Rhea" id="RHEA:26393"/>
        <dbReference type="ChEBI" id="CHEBI:15379"/>
        <dbReference type="ChEBI" id="CHEBI:27547"/>
        <dbReference type="ChEBI" id="CHEBI:53171"/>
        <dbReference type="ChEBI" id="CHEBI:53173"/>
        <dbReference type="EC" id="1.14.99.n4"/>
    </reaction>
</comment>